<dbReference type="InterPro" id="IPR050517">
    <property type="entry name" value="DDR_Repair_Kinase"/>
</dbReference>
<dbReference type="VEuPathDB" id="FungiDB:TREMEDRAFT_67963"/>
<proteinExistence type="inferred from homology"/>
<dbReference type="Pfam" id="PF02259">
    <property type="entry name" value="FAT"/>
    <property type="match status" value="1"/>
</dbReference>
<dbReference type="SUPFAM" id="SSF56112">
    <property type="entry name" value="Protein kinase-like (PK-like)"/>
    <property type="match status" value="1"/>
</dbReference>
<evidence type="ECO:0000256" key="5">
    <source>
        <dbReference type="ARBA" id="ARBA00022840"/>
    </source>
</evidence>
<dbReference type="EMBL" id="SDIL01000059">
    <property type="protein sequence ID" value="RXK37809.1"/>
    <property type="molecule type" value="Genomic_DNA"/>
</dbReference>
<dbReference type="GO" id="GO:0005634">
    <property type="term" value="C:nucleus"/>
    <property type="evidence" value="ECO:0007669"/>
    <property type="project" value="TreeGrafter"/>
</dbReference>
<dbReference type="Gene3D" id="3.30.1010.10">
    <property type="entry name" value="Phosphatidylinositol 3-kinase Catalytic Subunit, Chain A, domain 4"/>
    <property type="match status" value="1"/>
</dbReference>
<dbReference type="SUPFAM" id="SSF48371">
    <property type="entry name" value="ARM repeat"/>
    <property type="match status" value="1"/>
</dbReference>
<dbReference type="GO" id="GO:0005524">
    <property type="term" value="F:ATP binding"/>
    <property type="evidence" value="ECO:0007669"/>
    <property type="project" value="UniProtKB-KW"/>
</dbReference>
<dbReference type="SMART" id="SM00146">
    <property type="entry name" value="PI3Kc"/>
    <property type="match status" value="1"/>
</dbReference>
<dbReference type="GO" id="GO:0031932">
    <property type="term" value="C:TORC2 complex"/>
    <property type="evidence" value="ECO:0007669"/>
    <property type="project" value="TreeGrafter"/>
</dbReference>
<dbReference type="InterPro" id="IPR057564">
    <property type="entry name" value="HEAT_ATR"/>
</dbReference>
<dbReference type="InParanoid" id="A0A4Q1BJC3"/>
<dbReference type="PROSITE" id="PS50290">
    <property type="entry name" value="PI3_4_KINASE_3"/>
    <property type="match status" value="1"/>
</dbReference>
<reference evidence="10 11" key="1">
    <citation type="submission" date="2016-06" db="EMBL/GenBank/DDBJ databases">
        <title>Evolution of pathogenesis and genome organization in the Tremellales.</title>
        <authorList>
            <person name="Cuomo C."/>
            <person name="Litvintseva A."/>
            <person name="Heitman J."/>
            <person name="Chen Y."/>
            <person name="Sun S."/>
            <person name="Springer D."/>
            <person name="Dromer F."/>
            <person name="Young S."/>
            <person name="Zeng Q."/>
            <person name="Chapman S."/>
            <person name="Gujja S."/>
            <person name="Saif S."/>
            <person name="Birren B."/>
        </authorList>
    </citation>
    <scope>NUCLEOTIDE SEQUENCE [LARGE SCALE GENOMIC DNA]</scope>
    <source>
        <strain evidence="10 11">ATCC 28783</strain>
    </source>
</reference>
<keyword evidence="10" id="KW-0418">Kinase</keyword>
<feature type="region of interest" description="Disordered" evidence="7">
    <location>
        <begin position="1154"/>
        <end position="1180"/>
    </location>
</feature>
<dbReference type="InterPro" id="IPR011009">
    <property type="entry name" value="Kinase-like_dom_sf"/>
</dbReference>
<dbReference type="InterPro" id="IPR016024">
    <property type="entry name" value="ARM-type_fold"/>
</dbReference>
<dbReference type="Proteomes" id="UP000289152">
    <property type="component" value="Unassembled WGS sequence"/>
</dbReference>
<evidence type="ECO:0000259" key="9">
    <source>
        <dbReference type="PROSITE" id="PS51189"/>
    </source>
</evidence>
<dbReference type="GO" id="GO:0044877">
    <property type="term" value="F:protein-containing complex binding"/>
    <property type="evidence" value="ECO:0007669"/>
    <property type="project" value="InterPro"/>
</dbReference>
<comment type="caution">
    <text evidence="10">The sequence shown here is derived from an EMBL/GenBank/DDBJ whole genome shotgun (WGS) entry which is preliminary data.</text>
</comment>
<dbReference type="Pfam" id="PF23593">
    <property type="entry name" value="HEAT_ATR"/>
    <property type="match status" value="1"/>
</dbReference>
<organism evidence="10 11">
    <name type="scientific">Tremella mesenterica</name>
    <name type="common">Jelly fungus</name>
    <dbReference type="NCBI Taxonomy" id="5217"/>
    <lineage>
        <taxon>Eukaryota</taxon>
        <taxon>Fungi</taxon>
        <taxon>Dikarya</taxon>
        <taxon>Basidiomycota</taxon>
        <taxon>Agaricomycotina</taxon>
        <taxon>Tremellomycetes</taxon>
        <taxon>Tremellales</taxon>
        <taxon>Tremellaceae</taxon>
        <taxon>Tremella</taxon>
    </lineage>
</organism>
<evidence type="ECO:0000256" key="3">
    <source>
        <dbReference type="ARBA" id="ARBA00022737"/>
    </source>
</evidence>
<dbReference type="GO" id="GO:0031931">
    <property type="term" value="C:TORC1 complex"/>
    <property type="evidence" value="ECO:0007669"/>
    <property type="project" value="TreeGrafter"/>
</dbReference>
<dbReference type="PROSITE" id="PS51189">
    <property type="entry name" value="FAT"/>
    <property type="match status" value="1"/>
</dbReference>
<feature type="domain" description="PI3K/PI4K catalytic" evidence="8">
    <location>
        <begin position="1038"/>
        <end position="1366"/>
    </location>
</feature>
<evidence type="ECO:0000259" key="8">
    <source>
        <dbReference type="PROSITE" id="PS50290"/>
    </source>
</evidence>
<dbReference type="InterPro" id="IPR009076">
    <property type="entry name" value="FRB_dom"/>
</dbReference>
<dbReference type="GO" id="GO:0005737">
    <property type="term" value="C:cytoplasm"/>
    <property type="evidence" value="ECO:0007669"/>
    <property type="project" value="TreeGrafter"/>
</dbReference>
<accession>A0A4Q1BJC3</accession>
<dbReference type="InterPro" id="IPR014009">
    <property type="entry name" value="PIK_FAT"/>
</dbReference>
<dbReference type="InterPro" id="IPR003151">
    <property type="entry name" value="PIK-rel_kinase_FAT"/>
</dbReference>
<keyword evidence="5" id="KW-0067">ATP-binding</keyword>
<dbReference type="PANTHER" id="PTHR11139">
    <property type="entry name" value="ATAXIA TELANGIECTASIA MUTATED ATM -RELATED"/>
    <property type="match status" value="1"/>
</dbReference>
<keyword evidence="3" id="KW-0677">Repeat</keyword>
<dbReference type="EC" id="2.7.11.1" evidence="2"/>
<feature type="domain" description="FAT" evidence="9">
    <location>
        <begin position="396"/>
        <end position="851"/>
    </location>
</feature>
<keyword evidence="4" id="KW-0547">Nucleotide-binding</keyword>
<dbReference type="PANTHER" id="PTHR11139:SF9">
    <property type="entry name" value="SERINE_THREONINE-PROTEIN KINASE MTOR"/>
    <property type="match status" value="1"/>
</dbReference>
<evidence type="ECO:0000256" key="2">
    <source>
        <dbReference type="ARBA" id="ARBA00012513"/>
    </source>
</evidence>
<protein>
    <recommendedName>
        <fullName evidence="2">non-specific serine/threonine protein kinase</fullName>
        <ecNumber evidence="2">2.7.11.1</ecNumber>
    </recommendedName>
</protein>
<evidence type="ECO:0000256" key="6">
    <source>
        <dbReference type="ARBA" id="ARBA00048679"/>
    </source>
</evidence>
<name>A0A4Q1BJC3_TREME</name>
<dbReference type="OrthoDB" id="381190at2759"/>
<dbReference type="InterPro" id="IPR036940">
    <property type="entry name" value="PI3/4_kinase_cat_sf"/>
</dbReference>
<dbReference type="Gene3D" id="1.10.1070.11">
    <property type="entry name" value="Phosphatidylinositol 3-/4-kinase, catalytic domain"/>
    <property type="match status" value="1"/>
</dbReference>
<dbReference type="Pfam" id="PF08771">
    <property type="entry name" value="FRB_dom"/>
    <property type="match status" value="1"/>
</dbReference>
<dbReference type="GO" id="GO:0031929">
    <property type="term" value="P:TOR signaling"/>
    <property type="evidence" value="ECO:0007669"/>
    <property type="project" value="TreeGrafter"/>
</dbReference>
<comment type="similarity">
    <text evidence="1">Belongs to the PI3/PI4-kinase family.</text>
</comment>
<keyword evidence="11" id="KW-1185">Reference proteome</keyword>
<dbReference type="GO" id="GO:0016242">
    <property type="term" value="P:negative regulation of macroautophagy"/>
    <property type="evidence" value="ECO:0007669"/>
    <property type="project" value="TreeGrafter"/>
</dbReference>
<dbReference type="Pfam" id="PF00454">
    <property type="entry name" value="PI3_PI4_kinase"/>
    <property type="match status" value="1"/>
</dbReference>
<evidence type="ECO:0000256" key="7">
    <source>
        <dbReference type="SAM" id="MobiDB-lite"/>
    </source>
</evidence>
<evidence type="ECO:0000256" key="1">
    <source>
        <dbReference type="ARBA" id="ARBA00011031"/>
    </source>
</evidence>
<evidence type="ECO:0000313" key="11">
    <source>
        <dbReference type="Proteomes" id="UP000289152"/>
    </source>
</evidence>
<keyword evidence="10" id="KW-0808">Transferase</keyword>
<sequence>MNATQHIRHRMIPLICQALLTSPTPQAWLQGLALLSSPKLREVMGRTSSIWLPLLLKSLEPTRDKEVILSALRLLCEVGDTMEVMKTCLVKPLKVLATDGRIAQSPELEVAANILGIVLHLANGRDIGRPKSAMPIHVNTPAPTVTSPRDHPLLNNILSRNLPPKRRSVQQAWASTLMASTHEKSNVWLDNLFHATLEASSVPEMVVTSRLGSQVHADLFQTAFLKCYNRLKDEDHAFKERVDDTLERLFSDMSVSKDIVLTFLDLLAFLHKERHPMPTRVLDAARTCALERWKEDTNSLGDLKQPVPAIVIWYAEQDTERNLCAENIANLVEVNIRYGSACYDAAWSSLQLLRDDFDNPPDPMWITQLSHWESALWHQQRADEITGGTSFGSFNTRLICHHALGDFEKGYRLAQSLFEGLNDHQRRQTAHWATAAAWHMNDYETMADYLAFHPKGTSKSIYKAIIDVQHGQYGSAFQHIRKAQSLSYDELQAQLTVGPQVALKTLAKTEILVELKEVITYKSQPEQRVQILDIWRARFRKSHPDVNTWLKRLGVWGLAAPPTTLQLQLCYIDCAKLCESKGMTEAAKWIMEMITPKQFQPGDNVEYTKMRFLWKDATLSGATKAQQVTLNQMHEHTAKLVDHLSIDRTALESEGLGLRPLTTAAALSSIDRESLARRYCRLAEWTETCQGPDWVADPDSEVYRYYSLAYKLDPGWFVASYSLSQAAMNIFEGNSCSRQDPIAVNNYVVPAIRGLFQAVRSPESPEKGIKALLRLVTLWHRFGESESVLLEVSAQLGETSVASWLNAIPQLIARLGTKHRDLQALLIELLKNIANQFPHAVIWPLLTASQTKVHDAHDKNEGGARVIMDHICSMPNGTRLISQAELVGTELIRTSVSWLEKWRNLIDRCLPRTDLMEIAWHELPAMWQPEIAKLDCPETPDEENFRQMFGARIASINQTLIKYASSRTLSLVHTAYSDLYKLFGEIDAQLSQWRVPGTKLQLATAAPKLLSLRDCILTVPGQYDPNMKLDDQAFIQGFHPTMDILTSKMLPRKLVIQSHHKDYTFLLKGNEDLRGDERIMQLFTLINTLLNHEQEAFDRNLHLLPYEVVPLSPSAGLVSWVPNTTQLQALIQSNRDKDRGSNLANKELASLLGYDPETFDPKRDNPRLDPPAESDRYDKLPLDTKVKRLQAALSHSNQSDLKDVLWQRSPSAEVWIRRRTNFSRTIGVGSFVGYIIGLGDRHGLNILVDQLTWGALHIDFGDLFGVAQERSFLPEKVPFRLTRMMTNAFELASHVPKDMAPGSRGSFKQASIVTMNVLRESRSTLLAMLEAFLYDPLLSWTGHVGPSGASGGFATGTSSGQYEIWS</sequence>
<dbReference type="GO" id="GO:0004674">
    <property type="term" value="F:protein serine/threonine kinase activity"/>
    <property type="evidence" value="ECO:0007669"/>
    <property type="project" value="UniProtKB-EC"/>
</dbReference>
<evidence type="ECO:0000313" key="10">
    <source>
        <dbReference type="EMBL" id="RXK37809.1"/>
    </source>
</evidence>
<dbReference type="InterPro" id="IPR000403">
    <property type="entry name" value="PI3/4_kinase_cat_dom"/>
</dbReference>
<evidence type="ECO:0000256" key="4">
    <source>
        <dbReference type="ARBA" id="ARBA00022741"/>
    </source>
</evidence>
<dbReference type="STRING" id="5217.A0A4Q1BJC3"/>
<comment type="catalytic activity">
    <reaction evidence="6">
        <text>L-seryl-[protein] + ATP = O-phospho-L-seryl-[protein] + ADP + H(+)</text>
        <dbReference type="Rhea" id="RHEA:17989"/>
        <dbReference type="Rhea" id="RHEA-COMP:9863"/>
        <dbReference type="Rhea" id="RHEA-COMP:11604"/>
        <dbReference type="ChEBI" id="CHEBI:15378"/>
        <dbReference type="ChEBI" id="CHEBI:29999"/>
        <dbReference type="ChEBI" id="CHEBI:30616"/>
        <dbReference type="ChEBI" id="CHEBI:83421"/>
        <dbReference type="ChEBI" id="CHEBI:456216"/>
        <dbReference type="EC" id="2.7.11.1"/>
    </reaction>
</comment>
<dbReference type="SMART" id="SM01345">
    <property type="entry name" value="Rapamycin_bind"/>
    <property type="match status" value="1"/>
</dbReference>
<gene>
    <name evidence="10" type="ORF">M231_04899</name>
</gene>